<dbReference type="AlphaFoldDB" id="F4WTQ2"/>
<organism evidence="3">
    <name type="scientific">Acromyrmex echinatior</name>
    <name type="common">Panamanian leafcutter ant</name>
    <name type="synonym">Acromyrmex octospinosus echinatior</name>
    <dbReference type="NCBI Taxonomy" id="103372"/>
    <lineage>
        <taxon>Eukaryota</taxon>
        <taxon>Metazoa</taxon>
        <taxon>Ecdysozoa</taxon>
        <taxon>Arthropoda</taxon>
        <taxon>Hexapoda</taxon>
        <taxon>Insecta</taxon>
        <taxon>Pterygota</taxon>
        <taxon>Neoptera</taxon>
        <taxon>Endopterygota</taxon>
        <taxon>Hymenoptera</taxon>
        <taxon>Apocrita</taxon>
        <taxon>Aculeata</taxon>
        <taxon>Formicoidea</taxon>
        <taxon>Formicidae</taxon>
        <taxon>Myrmicinae</taxon>
        <taxon>Acromyrmex</taxon>
    </lineage>
</organism>
<feature type="compositionally biased region" description="Low complexity" evidence="1">
    <location>
        <begin position="15"/>
        <end position="29"/>
    </location>
</feature>
<dbReference type="InParanoid" id="F4WTQ2"/>
<proteinExistence type="predicted"/>
<gene>
    <name evidence="2" type="ORF">G5I_09201</name>
</gene>
<dbReference type="Proteomes" id="UP000007755">
    <property type="component" value="Unassembled WGS sequence"/>
</dbReference>
<feature type="region of interest" description="Disordered" evidence="1">
    <location>
        <begin position="15"/>
        <end position="41"/>
    </location>
</feature>
<evidence type="ECO:0000313" key="2">
    <source>
        <dbReference type="EMBL" id="EGI62417.1"/>
    </source>
</evidence>
<sequence length="170" mass="18534">MAVTALSVAISCSRSASSPGSLVTMPEAGGPDGGGPRQSGSGSTYAFMHSYFRGLRSQDRKTTSSTLVVVVFVVIGAPELQRCSTPSKKRKGRETKEYELYHWPTRRECVCETPDYDHGDNRRHVARGKRVFTGDKFKDSVSATRTRPVPQGIRQTTPAATRSVGAVRRV</sequence>
<evidence type="ECO:0000313" key="3">
    <source>
        <dbReference type="Proteomes" id="UP000007755"/>
    </source>
</evidence>
<reference evidence="2" key="1">
    <citation type="submission" date="2011-02" db="EMBL/GenBank/DDBJ databases">
        <title>The genome of the leaf-cutting ant Acromyrmex echinatior suggests key adaptations to social evolution and fungus farming.</title>
        <authorList>
            <person name="Nygaard S."/>
            <person name="Zhang G."/>
        </authorList>
    </citation>
    <scope>NUCLEOTIDE SEQUENCE</scope>
</reference>
<keyword evidence="3" id="KW-1185">Reference proteome</keyword>
<name>F4WTQ2_ACREC</name>
<evidence type="ECO:0000256" key="1">
    <source>
        <dbReference type="SAM" id="MobiDB-lite"/>
    </source>
</evidence>
<accession>F4WTQ2</accession>
<protein>
    <submittedName>
        <fullName evidence="2">Uncharacterized protein</fullName>
    </submittedName>
</protein>
<dbReference type="EMBL" id="GL888341">
    <property type="protein sequence ID" value="EGI62417.1"/>
    <property type="molecule type" value="Genomic_DNA"/>
</dbReference>